<evidence type="ECO:0000313" key="3">
    <source>
        <dbReference type="Proteomes" id="UP000825258"/>
    </source>
</evidence>
<feature type="transmembrane region" description="Helical" evidence="1">
    <location>
        <begin position="107"/>
        <end position="128"/>
    </location>
</feature>
<feature type="transmembrane region" description="Helical" evidence="1">
    <location>
        <begin position="73"/>
        <end position="95"/>
    </location>
</feature>
<dbReference type="InterPro" id="IPR005240">
    <property type="entry name" value="DUF389"/>
</dbReference>
<feature type="transmembrane region" description="Helical" evidence="1">
    <location>
        <begin position="196"/>
        <end position="219"/>
    </location>
</feature>
<keyword evidence="1" id="KW-0472">Membrane</keyword>
<feature type="transmembrane region" description="Helical" evidence="1">
    <location>
        <begin position="134"/>
        <end position="157"/>
    </location>
</feature>
<feature type="transmembrane region" description="Helical" evidence="1">
    <location>
        <begin position="240"/>
        <end position="258"/>
    </location>
</feature>
<feature type="transmembrane region" description="Helical" evidence="1">
    <location>
        <begin position="50"/>
        <end position="67"/>
    </location>
</feature>
<protein>
    <submittedName>
        <fullName evidence="2">Membrane protein</fullName>
    </submittedName>
</protein>
<dbReference type="PANTHER" id="PTHR20992">
    <property type="entry name" value="AT15442P-RELATED"/>
    <property type="match status" value="1"/>
</dbReference>
<dbReference type="PANTHER" id="PTHR20992:SF9">
    <property type="entry name" value="AT15442P-RELATED"/>
    <property type="match status" value="1"/>
</dbReference>
<evidence type="ECO:0000256" key="1">
    <source>
        <dbReference type="SAM" id="Phobius"/>
    </source>
</evidence>
<dbReference type="Pfam" id="PF04087">
    <property type="entry name" value="DUF389"/>
    <property type="match status" value="1"/>
</dbReference>
<dbReference type="RefSeq" id="WP_221259854.1">
    <property type="nucleotide sequence ID" value="NZ_AP024749.1"/>
</dbReference>
<keyword evidence="1" id="KW-0812">Transmembrane</keyword>
<keyword evidence="3" id="KW-1185">Reference proteome</keyword>
<gene>
    <name evidence="2" type="ORF">KK2020170_11210</name>
</gene>
<evidence type="ECO:0000313" key="2">
    <source>
        <dbReference type="EMBL" id="BCY28253.1"/>
    </source>
</evidence>
<dbReference type="EMBL" id="AP024749">
    <property type="protein sequence ID" value="BCY28253.1"/>
    <property type="molecule type" value="Genomic_DNA"/>
</dbReference>
<feature type="transmembrane region" description="Helical" evidence="1">
    <location>
        <begin position="169"/>
        <end position="190"/>
    </location>
</feature>
<name>A0ABN6I1B3_9FLAO</name>
<reference evidence="2 3" key="1">
    <citation type="submission" date="2021-06" db="EMBL/GenBank/DDBJ databases">
        <title>Whole genome sequences of Flavobacterium sp. KK2020170 and assembly.</title>
        <authorList>
            <person name="Kitahara K."/>
            <person name="Miyoshi S."/>
            <person name="Uesaka K."/>
        </authorList>
    </citation>
    <scope>NUCLEOTIDE SEQUENCE [LARGE SCALE GENOMIC DNA]</scope>
    <source>
        <strain evidence="2 3">KK2020170</strain>
    </source>
</reference>
<sequence>MENENKSAFSEAVANFKIFLKETFDIYHDTDRHATIEDIKAGVDMRGQNAWVLVFSILIASTGLNTSSTAVVIGAMLISPLMGPILGMGLSLGIYDTDLLRKSIKNFGVMVVLSLATSFIFFSVPLFQNETPEIIARTSPSVLDIIIALSGGLALIVALSRRNRSTNTIAGVAIATALMPPLCTAGYGLATGKWTFFGGAMFLFTINTIFIATATYIVVKFLRFPLKEYADANRKKRISQILSFIALAIFIPSVYFFYKLYKKSDFEQKVTSVLLDLKEDKGIGVFDVNPDFEEKTISFAVIGTNLDAKEIKTIQDKIAKLGYENVKVQVLQDLQSKQTLSRLSEIENSYLTTQQLLMKKEEQILEKDKEIFSLKNQINHGTNVSFVDVSDEIKSLNDKVEEVSFYNVLRTNFKTIDTIPHFVIQFKKEVDNAEVKSQIEKYKKWLQAKLKNEKVIVESK</sequence>
<keyword evidence="1" id="KW-1133">Transmembrane helix</keyword>
<dbReference type="Proteomes" id="UP000825258">
    <property type="component" value="Chromosome"/>
</dbReference>
<proteinExistence type="predicted"/>
<accession>A0ABN6I1B3</accession>
<organism evidence="2 3">
    <name type="scientific">Flavobacterium okayamense</name>
    <dbReference type="NCBI Taxonomy" id="2830782"/>
    <lineage>
        <taxon>Bacteria</taxon>
        <taxon>Pseudomonadati</taxon>
        <taxon>Bacteroidota</taxon>
        <taxon>Flavobacteriia</taxon>
        <taxon>Flavobacteriales</taxon>
        <taxon>Flavobacteriaceae</taxon>
        <taxon>Flavobacterium</taxon>
    </lineage>
</organism>